<evidence type="ECO:0000313" key="2">
    <source>
        <dbReference type="EnsemblMetazoa" id="OVOC7235.1"/>
    </source>
</evidence>
<accession>A0A8R1TWZ1</accession>
<dbReference type="Proteomes" id="UP000024404">
    <property type="component" value="Unassembled WGS sequence"/>
</dbReference>
<evidence type="ECO:0000313" key="3">
    <source>
        <dbReference type="Proteomes" id="UP000024404"/>
    </source>
</evidence>
<feature type="signal peptide" evidence="1">
    <location>
        <begin position="1"/>
        <end position="15"/>
    </location>
</feature>
<feature type="chain" id="PRO_5035905219" evidence="1">
    <location>
        <begin position="16"/>
        <end position="160"/>
    </location>
</feature>
<reference evidence="2" key="2">
    <citation type="submission" date="2022-06" db="UniProtKB">
        <authorList>
            <consortium name="EnsemblMetazoa"/>
        </authorList>
    </citation>
    <scope>IDENTIFICATION</scope>
</reference>
<sequence>MVVVVLLLFVQQNISIIINYIGNSGNGSKKLIDGRYGIKITKYHNSSLHSHKGFDHQGIKESKQKPVRQDMFVLKESTGFEVSYPLVEHRFYQSMLNKDLCDQYTLECIYYRSDYPRSRLSLDEKTGKRYNPCHRFVEPCFGISENDYRAVKKFKSLRDY</sequence>
<dbReference type="AlphaFoldDB" id="A0A8R1TWZ1"/>
<dbReference type="EMBL" id="CMVM020000190">
    <property type="status" value="NOT_ANNOTATED_CDS"/>
    <property type="molecule type" value="Genomic_DNA"/>
</dbReference>
<reference evidence="3" key="1">
    <citation type="submission" date="2013-10" db="EMBL/GenBank/DDBJ databases">
        <title>Genome sequencing of Onchocerca volvulus.</title>
        <authorList>
            <person name="Cotton J."/>
            <person name="Tsai J."/>
            <person name="Stanley E."/>
            <person name="Tracey A."/>
            <person name="Holroyd N."/>
            <person name="Lustigman S."/>
            <person name="Berriman M."/>
        </authorList>
    </citation>
    <scope>NUCLEOTIDE SEQUENCE</scope>
</reference>
<keyword evidence="3" id="KW-1185">Reference proteome</keyword>
<dbReference type="EnsemblMetazoa" id="OVOC7235.1">
    <property type="protein sequence ID" value="OVOC7235.1"/>
    <property type="gene ID" value="WBGene00244044"/>
</dbReference>
<evidence type="ECO:0000256" key="1">
    <source>
        <dbReference type="SAM" id="SignalP"/>
    </source>
</evidence>
<proteinExistence type="predicted"/>
<keyword evidence="1" id="KW-0732">Signal</keyword>
<protein>
    <submittedName>
        <fullName evidence="2">Uncharacterized protein</fullName>
    </submittedName>
</protein>
<dbReference type="OMA" id="CHRFVEP"/>
<organism evidence="2 3">
    <name type="scientific">Onchocerca volvulus</name>
    <dbReference type="NCBI Taxonomy" id="6282"/>
    <lineage>
        <taxon>Eukaryota</taxon>
        <taxon>Metazoa</taxon>
        <taxon>Ecdysozoa</taxon>
        <taxon>Nematoda</taxon>
        <taxon>Chromadorea</taxon>
        <taxon>Rhabditida</taxon>
        <taxon>Spirurina</taxon>
        <taxon>Spiruromorpha</taxon>
        <taxon>Filarioidea</taxon>
        <taxon>Onchocercidae</taxon>
        <taxon>Onchocerca</taxon>
    </lineage>
</organism>
<name>A0A8R1TWZ1_ONCVO</name>